<evidence type="ECO:0000313" key="1">
    <source>
        <dbReference type="Araport" id="AT4G01435"/>
    </source>
</evidence>
<dbReference type="GeneID" id="28719436"/>
<reference evidence="2 3" key="1">
    <citation type="journal article" date="1999" name="Nature">
        <title>Sequence and analysis of chromosome 4 of the plant Arabidopsis thaliana.</title>
        <authorList>
            <consortium name="EU"/>
            <consortium name="CSHL and WU Arabidopsis Sequencing Project"/>
            <person name="Mayer K."/>
            <person name="Schuller C."/>
            <person name="Wambutt R."/>
            <person name="Murphy G."/>
            <person name="Volckaert G."/>
            <person name="Pohl T."/>
            <person name="Dusterhoft A."/>
            <person name="Stiekema W."/>
            <person name="Entian K.D."/>
            <person name="Terryn N."/>
            <person name="Harris B."/>
            <person name="Ansorge W."/>
            <person name="Brandt P."/>
            <person name="Grivell L."/>
            <person name="Rieger M."/>
            <person name="Weichselgartner M."/>
            <person name="de Simone V."/>
            <person name="Obermaier B."/>
            <person name="Mache R."/>
            <person name="Muller M."/>
            <person name="Kreis M."/>
            <person name="Delseny M."/>
            <person name="Puigdomenech P."/>
            <person name="Watson M."/>
            <person name="Schmidtheini T."/>
            <person name="Reichert B."/>
            <person name="Portatelle D."/>
            <person name="Perez-Alonso M."/>
            <person name="Boutry M."/>
            <person name="Bancroft I."/>
            <person name="Vos P."/>
            <person name="Hoheisel J."/>
            <person name="Zimmermann W."/>
            <person name="Wedler H."/>
            <person name="Ridley P."/>
            <person name="Langham S.A."/>
            <person name="McCullagh B."/>
            <person name="Bilham L."/>
            <person name="Robben J."/>
            <person name="Van der Schueren J."/>
            <person name="Grymonprez B."/>
            <person name="Chuang Y.J."/>
            <person name="Vandenbussche F."/>
            <person name="Braeken M."/>
            <person name="Weltjens I."/>
            <person name="Voet M."/>
            <person name="Bastiaens I."/>
            <person name="Aert R."/>
            <person name="Defoor E."/>
            <person name="Weitzenegger T."/>
            <person name="Bothe G."/>
            <person name="Ramsperger U."/>
            <person name="Hilbert H."/>
            <person name="Braun M."/>
            <person name="Holzer E."/>
            <person name="Brandt A."/>
            <person name="Peters S."/>
            <person name="van Staveren M."/>
            <person name="Dirske W."/>
            <person name="Mooijman P."/>
            <person name="Klein Lankhorst R."/>
            <person name="Rose M."/>
            <person name="Hauf J."/>
            <person name="Kotter P."/>
            <person name="Berneiser S."/>
            <person name="Hempel S."/>
            <person name="Feldpausch M."/>
            <person name="Lamberth S."/>
            <person name="Van den Daele H."/>
            <person name="De Keyser A."/>
            <person name="Buysshaert C."/>
            <person name="Gielen J."/>
            <person name="Villarroel R."/>
            <person name="De Clercq R."/>
            <person name="Van Montagu M."/>
            <person name="Rogers J."/>
            <person name="Cronin A."/>
            <person name="Quail M."/>
            <person name="Bray-Allen S."/>
            <person name="Clark L."/>
            <person name="Doggett J."/>
            <person name="Hall S."/>
            <person name="Kay M."/>
            <person name="Lennard N."/>
            <person name="McLay K."/>
            <person name="Mayes R."/>
            <person name="Pettett A."/>
            <person name="Rajandream M.A."/>
            <person name="Lyne M."/>
            <person name="Benes V."/>
            <person name="Rechmann S."/>
            <person name="Borkova D."/>
            <person name="Blocker H."/>
            <person name="Scharfe M."/>
            <person name="Grimm M."/>
            <person name="Lohnert T.H."/>
            <person name="Dose S."/>
            <person name="de Haan M."/>
            <person name="Maarse A."/>
            <person name="Schafer M."/>
            <person name="Muller-Auer S."/>
            <person name="Gabel C."/>
            <person name="Fuchs M."/>
            <person name="Fartmann B."/>
            <person name="Granderath K."/>
            <person name="Dauner D."/>
            <person name="Herzl A."/>
            <person name="Neumann S."/>
            <person name="Argiriou A."/>
            <person name="Vitale D."/>
            <person name="Liguori R."/>
            <person name="Piravandi E."/>
            <person name="Massenet O."/>
            <person name="Quigley F."/>
            <person name="Clabauld G."/>
            <person name="Mundlein A."/>
            <person name="Felber R."/>
            <person name="Schnabl S."/>
            <person name="Hiller R."/>
            <person name="Schmidt W."/>
            <person name="Lecharny A."/>
            <person name="Aubourg S."/>
            <person name="Chefdor F."/>
            <person name="Cooke R."/>
            <person name="Berger C."/>
            <person name="Montfort A."/>
            <person name="Casacuberta E."/>
            <person name="Gibbons T."/>
            <person name="Weber N."/>
            <person name="Vandenbol M."/>
            <person name="Bargues M."/>
            <person name="Terol J."/>
            <person name="Torres A."/>
            <person name="Perez-Perez A."/>
            <person name="Purnelle B."/>
            <person name="Bent E."/>
            <person name="Johnson S."/>
            <person name="Tacon D."/>
            <person name="Jesse T."/>
            <person name="Heijnen L."/>
            <person name="Schwarz S."/>
            <person name="Scholler P."/>
            <person name="Heber S."/>
            <person name="Francs P."/>
            <person name="Bielke C."/>
            <person name="Frishman D."/>
            <person name="Haase D."/>
            <person name="Lemcke K."/>
            <person name="Mewes H.W."/>
            <person name="Stocker S."/>
            <person name="Zaccaria P."/>
            <person name="Bevan M."/>
            <person name="Wilson R.K."/>
            <person name="de la Bastide M."/>
            <person name="Habermann K."/>
            <person name="Parnell L."/>
            <person name="Dedhia N."/>
            <person name="Gnoj L."/>
            <person name="Schutz K."/>
            <person name="Huang E."/>
            <person name="Spiegel L."/>
            <person name="Sehkon M."/>
            <person name="Murray J."/>
            <person name="Sheet P."/>
            <person name="Cordes M."/>
            <person name="Abu-Threideh J."/>
            <person name="Stoneking T."/>
            <person name="Kalicki J."/>
            <person name="Graves T."/>
            <person name="Harmon G."/>
            <person name="Edwards J."/>
            <person name="Latreille P."/>
            <person name="Courtney L."/>
            <person name="Cloud J."/>
            <person name="Abbott A."/>
            <person name="Scott K."/>
            <person name="Johnson D."/>
            <person name="Minx P."/>
            <person name="Bentley D."/>
            <person name="Fulton B."/>
            <person name="Miller N."/>
            <person name="Greco T."/>
            <person name="Kemp K."/>
            <person name="Kramer J."/>
            <person name="Fulton L."/>
            <person name="Mardis E."/>
            <person name="Dante M."/>
            <person name="Pepin K."/>
            <person name="Hillier L."/>
            <person name="Nelson J."/>
            <person name="Spieth J."/>
            <person name="Ryan E."/>
            <person name="Andrews S."/>
            <person name="Geisel C."/>
            <person name="Layman D."/>
            <person name="Du H."/>
            <person name="Ali J."/>
            <person name="Berghoff A."/>
            <person name="Jones K."/>
            <person name="Drone K."/>
            <person name="Cotton M."/>
            <person name="Joshu C."/>
            <person name="Antonoiu B."/>
            <person name="Zidanic M."/>
            <person name="Strong C."/>
            <person name="Sun H."/>
            <person name="Lamar B."/>
            <person name="Yordan C."/>
            <person name="Ma P."/>
            <person name="Zhong J."/>
            <person name="Preston R."/>
            <person name="Vil D."/>
            <person name="Shekher M."/>
            <person name="Matero A."/>
            <person name="Shah R."/>
            <person name="Swaby I.K."/>
            <person name="O'Shaughnessy A."/>
            <person name="Rodriguez M."/>
            <person name="Hoffmann J."/>
            <person name="Till S."/>
            <person name="Granat S."/>
            <person name="Shohdy N."/>
            <person name="Hasegawa A."/>
            <person name="Hameed A."/>
            <person name="Lodhi M."/>
            <person name="Johnson A."/>
            <person name="Chen E."/>
            <person name="Marra M."/>
            <person name="Martienssen R."/>
            <person name="McCombie W.R."/>
        </authorList>
    </citation>
    <scope>NUCLEOTIDE SEQUENCE [LARGE SCALE GENOMIC DNA]</scope>
    <source>
        <strain evidence="3">cv. Columbia</strain>
    </source>
</reference>
<keyword evidence="3" id="KW-1185">Reference proteome</keyword>
<dbReference type="KEGG" id="ath:AT4G01435"/>
<dbReference type="ExpressionAtlas" id="A0A1P8B3J6">
    <property type="expression patterns" value="baseline and differential"/>
</dbReference>
<proteinExistence type="predicted"/>
<evidence type="ECO:0000313" key="3">
    <source>
        <dbReference type="Proteomes" id="UP000006548"/>
    </source>
</evidence>
<dbReference type="TAIR" id="AT4G01435"/>
<evidence type="ECO:0000313" key="2">
    <source>
        <dbReference type="EMBL" id="ANM66137.1"/>
    </source>
</evidence>
<dbReference type="InParanoid" id="A0A1P8B3J6"/>
<dbReference type="AlphaFoldDB" id="A0A1P8B3J6"/>
<dbReference type="Araport" id="AT4G01435"/>
<dbReference type="Proteomes" id="UP000006548">
    <property type="component" value="Chromosome 4"/>
</dbReference>
<name>A0A1P8B3J6_ARATH</name>
<dbReference type="RefSeq" id="NP_001328051.1">
    <property type="nucleotide sequence ID" value="NM_001340314.1"/>
</dbReference>
<dbReference type="EMBL" id="CP002687">
    <property type="protein sequence ID" value="ANM66137.1"/>
    <property type="molecule type" value="Genomic_DNA"/>
</dbReference>
<dbReference type="SMR" id="A0A1P8B3J6"/>
<reference evidence="3" key="2">
    <citation type="journal article" date="2017" name="Plant J.">
        <title>Araport11: a complete reannotation of the Arabidopsis thaliana reference genome.</title>
        <authorList>
            <person name="Cheng C.Y."/>
            <person name="Krishnakumar V."/>
            <person name="Chan A.P."/>
            <person name="Thibaud-Nissen F."/>
            <person name="Schobel S."/>
            <person name="Town C.D."/>
        </authorList>
    </citation>
    <scope>GENOME REANNOTATION</scope>
    <source>
        <strain evidence="3">cv. Columbia</strain>
    </source>
</reference>
<sequence length="64" mass="7538">MPPRSLAIHKVSKHLKFSILQYYRYHLLDSLQKEKTLTEKKKKSSDLLKKLCETNSVLISFKGF</sequence>
<gene>
    <name evidence="1 2" type="ordered locus">At4g01435</name>
</gene>
<protein>
    <submittedName>
        <fullName evidence="2">Uncharacterized protein</fullName>
    </submittedName>
</protein>
<accession>A0A1P8B3J6</accession>
<organism evidence="2 3">
    <name type="scientific">Arabidopsis thaliana</name>
    <name type="common">Mouse-ear cress</name>
    <dbReference type="NCBI Taxonomy" id="3702"/>
    <lineage>
        <taxon>Eukaryota</taxon>
        <taxon>Viridiplantae</taxon>
        <taxon>Streptophyta</taxon>
        <taxon>Embryophyta</taxon>
        <taxon>Tracheophyta</taxon>
        <taxon>Spermatophyta</taxon>
        <taxon>Magnoliopsida</taxon>
        <taxon>eudicotyledons</taxon>
        <taxon>Gunneridae</taxon>
        <taxon>Pentapetalae</taxon>
        <taxon>rosids</taxon>
        <taxon>malvids</taxon>
        <taxon>Brassicales</taxon>
        <taxon>Brassicaceae</taxon>
        <taxon>Camelineae</taxon>
        <taxon>Arabidopsis</taxon>
    </lineage>
</organism>